<dbReference type="Pfam" id="PF13476">
    <property type="entry name" value="AAA_23"/>
    <property type="match status" value="1"/>
</dbReference>
<dbReference type="GO" id="GO:0016887">
    <property type="term" value="F:ATP hydrolysis activity"/>
    <property type="evidence" value="ECO:0007669"/>
    <property type="project" value="InterPro"/>
</dbReference>
<dbReference type="InterPro" id="IPR051396">
    <property type="entry name" value="Bact_Antivir_Def_Nuclease"/>
</dbReference>
<evidence type="ECO:0000313" key="2">
    <source>
        <dbReference type="EMBL" id="EJF54471.1"/>
    </source>
</evidence>
<dbReference type="InterPro" id="IPR038729">
    <property type="entry name" value="Rad50/SbcC_AAA"/>
</dbReference>
<reference evidence="3" key="1">
    <citation type="journal article" date="2012" name="Stand. Genomic Sci.">
        <title>Permanent draft genome sequence of the gliding predator Saprospira grandis strain Sa g1 (= HR1).</title>
        <authorList>
            <person name="Mavromatis K."/>
            <person name="Chertkov O."/>
            <person name="Lapidus A."/>
            <person name="Nolan M."/>
            <person name="Lucas S."/>
            <person name="Tice H."/>
            <person name="Del Rio T.G."/>
            <person name="Cheng J.F."/>
            <person name="Han C."/>
            <person name="Tapia R."/>
            <person name="Bruce D."/>
            <person name="Goodwin L.A."/>
            <person name="Pitluck S."/>
            <person name="Huntemann M."/>
            <person name="Liolios K."/>
            <person name="Pagani I."/>
            <person name="Ivanova N."/>
            <person name="Mikhailova N."/>
            <person name="Pati A."/>
            <person name="Chen A."/>
            <person name="Palaniappan K."/>
            <person name="Land M."/>
            <person name="Brambilla E.M."/>
            <person name="Rohde M."/>
            <person name="Spring S."/>
            <person name="Goker M."/>
            <person name="Detter J.C."/>
            <person name="Bristow J."/>
            <person name="Eisen J.A."/>
            <person name="Markowitz V."/>
            <person name="Hugenholtz P."/>
            <person name="Kyrpides N.C."/>
            <person name="Klenk H.P."/>
            <person name="Woyke T."/>
        </authorList>
    </citation>
    <scope>NUCLEOTIDE SEQUENCE [LARGE SCALE GENOMIC DNA]</scope>
    <source>
        <strain evidence="3">DSM 2844</strain>
    </source>
</reference>
<dbReference type="SMART" id="SM00382">
    <property type="entry name" value="AAA"/>
    <property type="match status" value="1"/>
</dbReference>
<dbReference type="RefSeq" id="WP_002660205.1">
    <property type="nucleotide sequence ID" value="NZ_JH719942.1"/>
</dbReference>
<dbReference type="PANTHER" id="PTHR43581:SF2">
    <property type="entry name" value="EXCINUCLEASE ATPASE SUBUNIT"/>
    <property type="match status" value="1"/>
</dbReference>
<evidence type="ECO:0000313" key="3">
    <source>
        <dbReference type="Proteomes" id="UP000005113"/>
    </source>
</evidence>
<feature type="domain" description="AAA+ ATPase" evidence="1">
    <location>
        <begin position="344"/>
        <end position="690"/>
    </location>
</feature>
<dbReference type="InterPro" id="IPR003593">
    <property type="entry name" value="AAA+_ATPase"/>
</dbReference>
<keyword evidence="2" id="KW-0067">ATP-binding</keyword>
<dbReference type="InterPro" id="IPR027417">
    <property type="entry name" value="P-loop_NTPase"/>
</dbReference>
<dbReference type="HOGENOM" id="CLU_358981_0_0_10"/>
<dbReference type="OrthoDB" id="9805802at2"/>
<dbReference type="SUPFAM" id="SSF52540">
    <property type="entry name" value="P-loop containing nucleoside triphosphate hydrolases"/>
    <property type="match status" value="1"/>
</dbReference>
<dbReference type="GO" id="GO:0006302">
    <property type="term" value="P:double-strand break repair"/>
    <property type="evidence" value="ECO:0007669"/>
    <property type="project" value="InterPro"/>
</dbReference>
<proteinExistence type="predicted"/>
<accession>J0XZ62</accession>
<dbReference type="Proteomes" id="UP000005113">
    <property type="component" value="Unassembled WGS sequence"/>
</dbReference>
<evidence type="ECO:0000259" key="1">
    <source>
        <dbReference type="SMART" id="SM00382"/>
    </source>
</evidence>
<dbReference type="PANTHER" id="PTHR43581">
    <property type="entry name" value="ATP/GTP PHOSPHATASE"/>
    <property type="match status" value="1"/>
</dbReference>
<organism evidence="2 3">
    <name type="scientific">Saprospira grandis DSM 2844</name>
    <dbReference type="NCBI Taxonomy" id="694433"/>
    <lineage>
        <taxon>Bacteria</taxon>
        <taxon>Pseudomonadati</taxon>
        <taxon>Bacteroidota</taxon>
        <taxon>Saprospiria</taxon>
        <taxon>Saprospirales</taxon>
        <taxon>Saprospiraceae</taxon>
        <taxon>Saprospira</taxon>
    </lineage>
</organism>
<dbReference type="AlphaFoldDB" id="J0XZ62"/>
<dbReference type="EMBL" id="JH719942">
    <property type="protein sequence ID" value="EJF54471.1"/>
    <property type="molecule type" value="Genomic_DNA"/>
</dbReference>
<keyword evidence="2" id="KW-0547">Nucleotide-binding</keyword>
<name>J0XZ62_9BACT</name>
<dbReference type="Gene3D" id="3.40.50.300">
    <property type="entry name" value="P-loop containing nucleotide triphosphate hydrolases"/>
    <property type="match status" value="1"/>
</dbReference>
<protein>
    <submittedName>
        <fullName evidence="2">Putative ATP-binding protein involved in virulence</fullName>
    </submittedName>
</protein>
<dbReference type="GO" id="GO:0005524">
    <property type="term" value="F:ATP binding"/>
    <property type="evidence" value="ECO:0007669"/>
    <property type="project" value="UniProtKB-KW"/>
</dbReference>
<sequence length="780" mass="90518">MAKQLAEIKALFNKRFGYRETNWQKEKVQALGGLELDGLYLDGEHRLLWANSESIAKPVYDEQILALKASYPKLQFLLLSKADMLFLREIEQQSGVGYDKWWFIHNSELAIQESDILLSKLKWRTSLFDRIKDLRLKPSERFGEIISALVEKVEQFKGEDFIYKYYFYVSTVGQQPDELKISFWKNKKRKENSEEPECFYEINTRTERETLVIRPKEYDQGDNNSGKDNPFSIAAKIAKTIGAVQVRNGEWEKEYTYHSKPAEGILSFLKGVDFNAINYGLLAGGGDLKLITEEEDWIRYRNEIDRHFSREGGKVSDKAIKGLTLESLSLKNIGHFEELEIDLSHRVSCFLGLNGSGKTTILRSIALALTGVYQLEAREPLKGWLKVDRVEKTTQASSYKEILALDGSIELCFSSRTKEEKRKHLHRILFKPHEEPTEDHKAEEKVEKFRLLNGREFPIPILGFAQGRTRPLSTKKEEQASAKNYKGRSTISDLENLITEEGDNKLEELKRWLMITHNEGLNLEESIEREEDLTKKKISQRKRDGYKKAFYLVFELMTEIIGREITFNVANKDTLWVKLGASKSEDDDEELKEQVISFSRLSQGYKSVFVWVGHLVIRYAEHYDYSEGFETQEGIIFIDEIDLFLHPLWQTRVLNILVEKFNRARFIVTTHSPLVVSYITDESTDLALYRIVKETVEEELYVKGNGIEDTYGYWMGIKRFPPKITALIAEADNAISIDAFDEAAEVIEKLDGWVMPESMVVRKLQARLNRRKIIFKFRKK</sequence>
<gene>
    <name evidence="2" type="ORF">SapgrDRAFT_2816</name>
</gene>